<comment type="function">
    <text evidence="1 7">Catalyzes the hydrolysis of N-formyl-L-kynurenine to L-kynurenine, the second step in the kynurenine pathway of tryptophan degradation.</text>
</comment>
<dbReference type="PANTHER" id="PTHR31118">
    <property type="entry name" value="CYCLASE-LIKE PROTEIN 2"/>
    <property type="match status" value="1"/>
</dbReference>
<comment type="cofactor">
    <cofactor evidence="7">
        <name>Zn(2+)</name>
        <dbReference type="ChEBI" id="CHEBI:29105"/>
    </cofactor>
    <text evidence="7">Binds 2 zinc ions per subunit.</text>
</comment>
<dbReference type="Gene3D" id="3.50.30.50">
    <property type="entry name" value="Putative cyclase"/>
    <property type="match status" value="1"/>
</dbReference>
<gene>
    <name evidence="7" type="primary">kynB</name>
    <name evidence="8" type="ORF">BED47_11210</name>
</gene>
<dbReference type="RefSeq" id="WP_069034858.1">
    <property type="nucleotide sequence ID" value="NZ_MDKC01000034.1"/>
</dbReference>
<dbReference type="Proteomes" id="UP000094580">
    <property type="component" value="Unassembled WGS sequence"/>
</dbReference>
<comment type="subunit">
    <text evidence="7">Homodimer.</text>
</comment>
<comment type="similarity">
    <text evidence="7">Belongs to the Cyclase 1 superfamily. KynB family.</text>
</comment>
<evidence type="ECO:0000256" key="3">
    <source>
        <dbReference type="ARBA" id="ARBA00022801"/>
    </source>
</evidence>
<dbReference type="InterPro" id="IPR037175">
    <property type="entry name" value="KFase_sf"/>
</dbReference>
<dbReference type="InterPro" id="IPR017484">
    <property type="entry name" value="Kynurenine_formamidase_bac"/>
</dbReference>
<feature type="binding site" evidence="7">
    <location>
        <position position="17"/>
    </location>
    <ligand>
        <name>substrate</name>
    </ligand>
</feature>
<dbReference type="NCBIfam" id="TIGR03035">
    <property type="entry name" value="trp_arylform"/>
    <property type="match status" value="1"/>
</dbReference>
<feature type="binding site" evidence="7">
    <location>
        <position position="170"/>
    </location>
    <ligand>
        <name>Zn(2+)</name>
        <dbReference type="ChEBI" id="CHEBI:29105"/>
        <label>2</label>
    </ligand>
</feature>
<proteinExistence type="inferred from homology"/>
<organism evidence="8 9">
    <name type="scientific">Gottfriedia luciferensis</name>
    <dbReference type="NCBI Taxonomy" id="178774"/>
    <lineage>
        <taxon>Bacteria</taxon>
        <taxon>Bacillati</taxon>
        <taxon>Bacillota</taxon>
        <taxon>Bacilli</taxon>
        <taxon>Bacillales</taxon>
        <taxon>Bacillaceae</taxon>
        <taxon>Gottfriedia</taxon>
    </lineage>
</organism>
<name>A0ABX2ZM74_9BACI</name>
<keyword evidence="2 7" id="KW-0479">Metal-binding</keyword>
<comment type="pathway">
    <text evidence="7">Amino-acid degradation; L-tryptophan degradation via kynurenine pathway; L-kynurenine from L-tryptophan: step 2/2.</text>
</comment>
<feature type="binding site" evidence="7">
    <location>
        <position position="53"/>
    </location>
    <ligand>
        <name>Zn(2+)</name>
        <dbReference type="ChEBI" id="CHEBI:29105"/>
        <label>2</label>
    </ligand>
</feature>
<protein>
    <recommendedName>
        <fullName evidence="7">Kynurenine formamidase</fullName>
        <shortName evidence="7">KFA</shortName>
        <shortName evidence="7">KFase</shortName>
        <ecNumber evidence="7">3.5.1.9</ecNumber>
    </recommendedName>
    <alternativeName>
        <fullName evidence="7">Arylformamidase</fullName>
    </alternativeName>
    <alternativeName>
        <fullName evidence="7">N-formylkynurenine formamidase</fullName>
        <shortName evidence="7">FKF</shortName>
    </alternativeName>
</protein>
<feature type="binding site" evidence="7">
    <location>
        <position position="51"/>
    </location>
    <ligand>
        <name>Zn(2+)</name>
        <dbReference type="ChEBI" id="CHEBI:29105"/>
        <label>1</label>
    </ligand>
</feature>
<dbReference type="HAMAP" id="MF_01969">
    <property type="entry name" value="KynB"/>
    <property type="match status" value="1"/>
</dbReference>
<dbReference type="Pfam" id="PF04199">
    <property type="entry name" value="Cyclase"/>
    <property type="match status" value="1"/>
</dbReference>
<comment type="catalytic activity">
    <reaction evidence="6 7">
        <text>N-formyl-L-kynurenine + H2O = L-kynurenine + formate + H(+)</text>
        <dbReference type="Rhea" id="RHEA:13009"/>
        <dbReference type="ChEBI" id="CHEBI:15377"/>
        <dbReference type="ChEBI" id="CHEBI:15378"/>
        <dbReference type="ChEBI" id="CHEBI:15740"/>
        <dbReference type="ChEBI" id="CHEBI:57959"/>
        <dbReference type="ChEBI" id="CHEBI:58629"/>
        <dbReference type="EC" id="3.5.1.9"/>
    </reaction>
</comment>
<feature type="binding site" evidence="7">
    <location>
        <position position="170"/>
    </location>
    <ligand>
        <name>Zn(2+)</name>
        <dbReference type="ChEBI" id="CHEBI:29105"/>
        <label>1</label>
    </ligand>
</feature>
<evidence type="ECO:0000313" key="9">
    <source>
        <dbReference type="Proteomes" id="UP000094580"/>
    </source>
</evidence>
<reference evidence="8 9" key="1">
    <citation type="submission" date="2016-07" db="EMBL/GenBank/DDBJ databases">
        <authorList>
            <person name="Townsley L."/>
            <person name="Shank E.A."/>
        </authorList>
    </citation>
    <scope>NUCLEOTIDE SEQUENCE [LARGE SCALE GENOMIC DNA]</scope>
    <source>
        <strain evidence="8 9">CH01</strain>
    </source>
</reference>
<dbReference type="EMBL" id="MDKC01000034">
    <property type="protein sequence ID" value="ODG90439.1"/>
    <property type="molecule type" value="Genomic_DNA"/>
</dbReference>
<keyword evidence="4 7" id="KW-0862">Zinc</keyword>
<evidence type="ECO:0000256" key="5">
    <source>
        <dbReference type="ARBA" id="ARBA00023079"/>
    </source>
</evidence>
<feature type="binding site" evidence="7">
    <location>
        <position position="47"/>
    </location>
    <ligand>
        <name>Zn(2+)</name>
        <dbReference type="ChEBI" id="CHEBI:29105"/>
        <label>1</label>
    </ligand>
</feature>
<keyword evidence="9" id="KW-1185">Reference proteome</keyword>
<keyword evidence="3 7" id="KW-0378">Hydrolase</keyword>
<evidence type="ECO:0000256" key="7">
    <source>
        <dbReference type="HAMAP-Rule" id="MF_01969"/>
    </source>
</evidence>
<evidence type="ECO:0000256" key="2">
    <source>
        <dbReference type="ARBA" id="ARBA00022723"/>
    </source>
</evidence>
<evidence type="ECO:0000256" key="1">
    <source>
        <dbReference type="ARBA" id="ARBA00002204"/>
    </source>
</evidence>
<evidence type="ECO:0000256" key="4">
    <source>
        <dbReference type="ARBA" id="ARBA00022833"/>
    </source>
</evidence>
<comment type="caution">
    <text evidence="8">The sequence shown here is derived from an EMBL/GenBank/DDBJ whole genome shotgun (WGS) entry which is preliminary data.</text>
</comment>
<dbReference type="PANTHER" id="PTHR31118:SF32">
    <property type="entry name" value="KYNURENINE FORMAMIDASE"/>
    <property type="match status" value="1"/>
</dbReference>
<keyword evidence="5 7" id="KW-0823">Tryptophan catabolism</keyword>
<feature type="binding site" evidence="7">
    <location>
        <position position="53"/>
    </location>
    <ligand>
        <name>Zn(2+)</name>
        <dbReference type="ChEBI" id="CHEBI:29105"/>
        <label>1</label>
    </ligand>
</feature>
<evidence type="ECO:0000313" key="8">
    <source>
        <dbReference type="EMBL" id="ODG90439.1"/>
    </source>
</evidence>
<dbReference type="SUPFAM" id="SSF102198">
    <property type="entry name" value="Putative cyclase"/>
    <property type="match status" value="1"/>
</dbReference>
<dbReference type="InterPro" id="IPR007325">
    <property type="entry name" value="KFase/CYL"/>
</dbReference>
<evidence type="ECO:0000256" key="6">
    <source>
        <dbReference type="ARBA" id="ARBA00048496"/>
    </source>
</evidence>
<accession>A0ABX2ZM74</accession>
<sequence length="207" mass="23097">MTLIDISRRLENGMPVWPGDTNFSFQLSWTKEESGSVNVGKLTLSTHTGTHIDAPFHFDENGKRVIDLDPNLYVGIAKVIELIEVDCIKKSDLEAFRFDGVERLLIKTNSWKNDSVFPERIPHIEKDAAEFLHEKGVKLVGVDVPSVDPLDSKELEAHHALHHAGIHILESIDLRNVTPGEYELIALPLPLSDADGSPVRAVLRKLV</sequence>
<feature type="active site" description="Proton donor/acceptor" evidence="7">
    <location>
        <position position="57"/>
    </location>
</feature>
<feature type="binding site" evidence="7">
    <location>
        <position position="158"/>
    </location>
    <ligand>
        <name>Zn(2+)</name>
        <dbReference type="ChEBI" id="CHEBI:29105"/>
        <label>2</label>
    </ligand>
</feature>
<dbReference type="EC" id="3.5.1.9" evidence="7"/>